<dbReference type="GO" id="GO:0004222">
    <property type="term" value="F:metalloendopeptidase activity"/>
    <property type="evidence" value="ECO:0007669"/>
    <property type="project" value="InterPro"/>
</dbReference>
<keyword evidence="5" id="KW-0732">Signal</keyword>
<dbReference type="Gene3D" id="3.40.390.10">
    <property type="entry name" value="Collagenase (Catalytic Domain)"/>
    <property type="match status" value="1"/>
</dbReference>
<evidence type="ECO:0000259" key="6">
    <source>
        <dbReference type="PROSITE" id="PS50214"/>
    </source>
</evidence>
<feature type="domain" description="Disintegrin" evidence="6">
    <location>
        <begin position="510"/>
        <end position="599"/>
    </location>
</feature>
<evidence type="ECO:0000256" key="2">
    <source>
        <dbReference type="PROSITE-ProRule" id="PRU00276"/>
    </source>
</evidence>
<feature type="binding site" evidence="2">
    <location>
        <position position="439"/>
    </location>
    <ligand>
        <name>Zn(2+)</name>
        <dbReference type="ChEBI" id="CHEBI:29105"/>
        <note>catalytic</note>
    </ligand>
</feature>
<proteinExistence type="predicted"/>
<keyword evidence="4" id="KW-1133">Transmembrane helix</keyword>
<dbReference type="InterPro" id="IPR036436">
    <property type="entry name" value="Disintegrin_dom_sf"/>
</dbReference>
<comment type="caution">
    <text evidence="2">Lacks conserved residue(s) required for the propagation of feature annotation.</text>
</comment>
<dbReference type="EnsemblMetazoa" id="CLYHEMT008359.1">
    <property type="protein sequence ID" value="CLYHEMP008359.1"/>
    <property type="gene ID" value="CLYHEMG008359"/>
</dbReference>
<keyword evidence="2" id="KW-0479">Metal-binding</keyword>
<dbReference type="PROSITE" id="PS50215">
    <property type="entry name" value="ADAM_MEPRO"/>
    <property type="match status" value="1"/>
</dbReference>
<protein>
    <submittedName>
        <fullName evidence="8">Uncharacterized protein</fullName>
    </submittedName>
</protein>
<name>A0A7M5V2B4_9CNID</name>
<dbReference type="OrthoDB" id="2131567at2759"/>
<accession>A0A7M5V2B4</accession>
<keyword evidence="3" id="KW-0175">Coiled coil</keyword>
<organism evidence="8 9">
    <name type="scientific">Clytia hemisphaerica</name>
    <dbReference type="NCBI Taxonomy" id="252671"/>
    <lineage>
        <taxon>Eukaryota</taxon>
        <taxon>Metazoa</taxon>
        <taxon>Cnidaria</taxon>
        <taxon>Hydrozoa</taxon>
        <taxon>Hydroidolina</taxon>
        <taxon>Leptothecata</taxon>
        <taxon>Obeliida</taxon>
        <taxon>Clytiidae</taxon>
        <taxon>Clytia</taxon>
    </lineage>
</organism>
<dbReference type="Gene3D" id="4.10.70.10">
    <property type="entry name" value="Disintegrin domain"/>
    <property type="match status" value="1"/>
</dbReference>
<dbReference type="SMART" id="SM00050">
    <property type="entry name" value="DISIN"/>
    <property type="match status" value="1"/>
</dbReference>
<feature type="coiled-coil region" evidence="3">
    <location>
        <begin position="206"/>
        <end position="233"/>
    </location>
</feature>
<dbReference type="GO" id="GO:0006509">
    <property type="term" value="P:membrane protein ectodomain proteolysis"/>
    <property type="evidence" value="ECO:0007669"/>
    <property type="project" value="TreeGrafter"/>
</dbReference>
<feature type="transmembrane region" description="Helical" evidence="4">
    <location>
        <begin position="708"/>
        <end position="730"/>
    </location>
</feature>
<dbReference type="SUPFAM" id="SSF55486">
    <property type="entry name" value="Metalloproteases ('zincins'), catalytic domain"/>
    <property type="match status" value="1"/>
</dbReference>
<feature type="binding site" evidence="2">
    <location>
        <position position="449"/>
    </location>
    <ligand>
        <name>Zn(2+)</name>
        <dbReference type="ChEBI" id="CHEBI:29105"/>
        <note>catalytic</note>
    </ligand>
</feature>
<dbReference type="FunFam" id="4.10.70.10:FF:000003">
    <property type="entry name" value="Disintegrin and metalloproteinase domain-containing protein 17"/>
    <property type="match status" value="1"/>
</dbReference>
<keyword evidence="1" id="KW-1015">Disulfide bond</keyword>
<dbReference type="PROSITE" id="PS50214">
    <property type="entry name" value="DISINTEGRIN_2"/>
    <property type="match status" value="1"/>
</dbReference>
<keyword evidence="4" id="KW-0472">Membrane</keyword>
<dbReference type="GO" id="GO:0005886">
    <property type="term" value="C:plasma membrane"/>
    <property type="evidence" value="ECO:0007669"/>
    <property type="project" value="TreeGrafter"/>
</dbReference>
<evidence type="ECO:0000313" key="8">
    <source>
        <dbReference type="EnsemblMetazoa" id="CLYHEMP008359.1"/>
    </source>
</evidence>
<dbReference type="Proteomes" id="UP000594262">
    <property type="component" value="Unplaced"/>
</dbReference>
<evidence type="ECO:0000256" key="5">
    <source>
        <dbReference type="SAM" id="SignalP"/>
    </source>
</evidence>
<keyword evidence="4" id="KW-0812">Transmembrane</keyword>
<dbReference type="RefSeq" id="XP_066912120.1">
    <property type="nucleotide sequence ID" value="XM_067056019.1"/>
</dbReference>
<keyword evidence="9" id="KW-1185">Reference proteome</keyword>
<dbReference type="SUPFAM" id="SSF57552">
    <property type="entry name" value="Blood coagulation inhibitor (disintegrin)"/>
    <property type="match status" value="1"/>
</dbReference>
<evidence type="ECO:0000313" key="9">
    <source>
        <dbReference type="Proteomes" id="UP000594262"/>
    </source>
</evidence>
<feature type="active site" evidence="2">
    <location>
        <position position="440"/>
    </location>
</feature>
<evidence type="ECO:0000259" key="7">
    <source>
        <dbReference type="PROSITE" id="PS50215"/>
    </source>
</evidence>
<dbReference type="PANTHER" id="PTHR45702:SF6">
    <property type="entry name" value="DISINTEGRIN AND METALLOPROTEINASE DOMAIN-CONTAINING PROTEIN 17"/>
    <property type="match status" value="1"/>
</dbReference>
<dbReference type="Pfam" id="PF13574">
    <property type="entry name" value="Reprolysin_2"/>
    <property type="match status" value="1"/>
</dbReference>
<evidence type="ECO:0000256" key="1">
    <source>
        <dbReference type="ARBA" id="ARBA00023157"/>
    </source>
</evidence>
<dbReference type="GO" id="GO:0007219">
    <property type="term" value="P:Notch signaling pathway"/>
    <property type="evidence" value="ECO:0007669"/>
    <property type="project" value="TreeGrafter"/>
</dbReference>
<feature type="signal peptide" evidence="5">
    <location>
        <begin position="1"/>
        <end position="16"/>
    </location>
</feature>
<dbReference type="InterPro" id="IPR001762">
    <property type="entry name" value="Disintegrin_dom"/>
</dbReference>
<dbReference type="PANTHER" id="PTHR45702">
    <property type="entry name" value="ADAM10/ADAM17 METALLOPEPTIDASE FAMILY MEMBER"/>
    <property type="match status" value="1"/>
</dbReference>
<dbReference type="InterPro" id="IPR024079">
    <property type="entry name" value="MetalloPept_cat_dom_sf"/>
</dbReference>
<dbReference type="Pfam" id="PF00200">
    <property type="entry name" value="Disintegrin"/>
    <property type="match status" value="1"/>
</dbReference>
<sequence length="786" mass="89135">MFIFILHAFIIVTSQPKWTGTTSITVSDDDDVIKPLNQDVDKSKNDAAIRNNINVRDFEILRTDQFIHVKNGATTRQVTFDFHNRQFILELRQNSDILTDDFDIRHGVTIDRRELYTGYVKGEFTSDVHVAIDNNDVITGVVYTDAITLRIEPLRGYATNARKREMIIYAHSNDVTRFSGKKIGDDDFALMLGKGLKEELRRRKNVRKTEESARKTEEITRKAEEKARKIEENTYEFLHNISQKPLFRKRRSNTNKCDFPKKTLCPMYVVADHRFFKYVGGSEKKNTIYHMLQAIRFADKIFKETTWNDGVTCNIGLTVGDFYVLEKPGNFSFNKPADDNKPEAYQNILQDFSREKSLLPGWKSSYCLAHLFTYRDFKDDVVGYAYIGNEDTSPGRYNHGSHAKSYGICGQQNVAFSSYFNSARNTGLLTLEANLVTTHEIAHNFGARHDNKKDPACYLGRESDTGNFLMFDLMVTGRKRNNAKLSPCSIASISRVIKRKSERCFIQQNDTLCTNGVLDPGEECDPGLFGNDDPCCDRNCNLKPGAQCSDLNHVCCTECQFANGKLCKERSDADCLEASYCDGTSAGCVNITRNPITDNTTCDYGKGNCQKEGCVSICDQRGKEECNCADAGIDACKICCRDKQTGLCSQVLDSEHVWDGVPCEVNNKIGTCRTGICVKVKRRVDDEFDALLKDFSFNNLRLFMMKNIVGTILVISILFWAPVACVVHWLDKKQDEEEKFNLNWTLPSNSELVLSRGARKKRLGLLFRRQAASAKRVKGGQFHISR</sequence>
<keyword evidence="2" id="KW-0862">Zinc</keyword>
<dbReference type="InterPro" id="IPR051489">
    <property type="entry name" value="ADAM_Metalloproteinase"/>
</dbReference>
<dbReference type="GeneID" id="136799313"/>
<feature type="binding site" evidence="2">
    <location>
        <position position="443"/>
    </location>
    <ligand>
        <name>Zn(2+)</name>
        <dbReference type="ChEBI" id="CHEBI:29105"/>
        <note>catalytic</note>
    </ligand>
</feature>
<feature type="domain" description="Peptidase M12B" evidence="7">
    <location>
        <begin position="263"/>
        <end position="509"/>
    </location>
</feature>
<dbReference type="AlphaFoldDB" id="A0A7M5V2B4"/>
<dbReference type="GO" id="GO:0046872">
    <property type="term" value="F:metal ion binding"/>
    <property type="evidence" value="ECO:0007669"/>
    <property type="project" value="UniProtKB-KW"/>
</dbReference>
<dbReference type="InterPro" id="IPR001590">
    <property type="entry name" value="Peptidase_M12B"/>
</dbReference>
<feature type="chain" id="PRO_5029467444" evidence="5">
    <location>
        <begin position="17"/>
        <end position="786"/>
    </location>
</feature>
<evidence type="ECO:0000256" key="3">
    <source>
        <dbReference type="SAM" id="Coils"/>
    </source>
</evidence>
<reference evidence="8" key="1">
    <citation type="submission" date="2021-01" db="UniProtKB">
        <authorList>
            <consortium name="EnsemblMetazoa"/>
        </authorList>
    </citation>
    <scope>IDENTIFICATION</scope>
</reference>
<evidence type="ECO:0000256" key="4">
    <source>
        <dbReference type="SAM" id="Phobius"/>
    </source>
</evidence>